<accession>A0ACC1JQP3</accession>
<reference evidence="1" key="1">
    <citation type="submission" date="2022-07" db="EMBL/GenBank/DDBJ databases">
        <title>Phylogenomic reconstructions and comparative analyses of Kickxellomycotina fungi.</title>
        <authorList>
            <person name="Reynolds N.K."/>
            <person name="Stajich J.E."/>
            <person name="Barry K."/>
            <person name="Grigoriev I.V."/>
            <person name="Crous P."/>
            <person name="Smith M.E."/>
        </authorList>
    </citation>
    <scope>NUCLEOTIDE SEQUENCE</scope>
    <source>
        <strain evidence="1">BCRC 34191</strain>
    </source>
</reference>
<evidence type="ECO:0000313" key="2">
    <source>
        <dbReference type="Proteomes" id="UP001140066"/>
    </source>
</evidence>
<gene>
    <name evidence="1" type="ORF">GGI18_006277</name>
</gene>
<organism evidence="1 2">
    <name type="scientific">Coemansia linderi</name>
    <dbReference type="NCBI Taxonomy" id="2663919"/>
    <lineage>
        <taxon>Eukaryota</taxon>
        <taxon>Fungi</taxon>
        <taxon>Fungi incertae sedis</taxon>
        <taxon>Zoopagomycota</taxon>
        <taxon>Kickxellomycotina</taxon>
        <taxon>Kickxellomycetes</taxon>
        <taxon>Kickxellales</taxon>
        <taxon>Kickxellaceae</taxon>
        <taxon>Coemansia</taxon>
    </lineage>
</organism>
<sequence length="136" mass="14577">MTDTSKTAEDSLYSDNFGSGGGAYTYDPYESGSQWLYNDSQALQAPQADANAAELSAGAASSNGNVGSHRSTYGASASVKDEGKLFVGGLSWETDEIKLRNYFSRYGNIVDCTIMRDPMSSRPRGFGFVTFDSMDG</sequence>
<name>A0ACC1JQP3_9FUNG</name>
<dbReference type="EMBL" id="JANBUK010004057">
    <property type="protein sequence ID" value="KAJ2765153.1"/>
    <property type="molecule type" value="Genomic_DNA"/>
</dbReference>
<keyword evidence="2" id="KW-1185">Reference proteome</keyword>
<proteinExistence type="predicted"/>
<feature type="non-terminal residue" evidence="1">
    <location>
        <position position="136"/>
    </location>
</feature>
<dbReference type="Proteomes" id="UP001140066">
    <property type="component" value="Unassembled WGS sequence"/>
</dbReference>
<comment type="caution">
    <text evidence="1">The sequence shown here is derived from an EMBL/GenBank/DDBJ whole genome shotgun (WGS) entry which is preliminary data.</text>
</comment>
<evidence type="ECO:0000313" key="1">
    <source>
        <dbReference type="EMBL" id="KAJ2765153.1"/>
    </source>
</evidence>
<protein>
    <submittedName>
        <fullName evidence="1">Uncharacterized protein</fullName>
    </submittedName>
</protein>